<evidence type="ECO:0000256" key="2">
    <source>
        <dbReference type="ARBA" id="ARBA00022448"/>
    </source>
</evidence>
<dbReference type="SUPFAM" id="SSF53822">
    <property type="entry name" value="Periplasmic binding protein-like I"/>
    <property type="match status" value="1"/>
</dbReference>
<evidence type="ECO:0000256" key="1">
    <source>
        <dbReference type="ARBA" id="ARBA00010062"/>
    </source>
</evidence>
<accession>A0ABU4HUH3</accession>
<feature type="chain" id="PRO_5046315409" evidence="5">
    <location>
        <begin position="21"/>
        <end position="411"/>
    </location>
</feature>
<keyword evidence="4" id="KW-0029">Amino-acid transport</keyword>
<keyword evidence="8" id="KW-1185">Reference proteome</keyword>
<dbReference type="PANTHER" id="PTHR30483:SF6">
    <property type="entry name" value="PERIPLASMIC BINDING PROTEIN OF ABC TRANSPORTER FOR NATURAL AMINO ACIDS"/>
    <property type="match status" value="1"/>
</dbReference>
<evidence type="ECO:0000259" key="6">
    <source>
        <dbReference type="Pfam" id="PF13458"/>
    </source>
</evidence>
<feature type="domain" description="Leucine-binding protein" evidence="6">
    <location>
        <begin position="48"/>
        <end position="389"/>
    </location>
</feature>
<comment type="caution">
    <text evidence="7">The sequence shown here is derived from an EMBL/GenBank/DDBJ whole genome shotgun (WGS) entry which is preliminary data.</text>
</comment>
<keyword evidence="2" id="KW-0813">Transport</keyword>
<dbReference type="InterPro" id="IPR028081">
    <property type="entry name" value="Leu-bd"/>
</dbReference>
<dbReference type="InterPro" id="IPR000709">
    <property type="entry name" value="Leu_Ile_Val-bd"/>
</dbReference>
<name>A0ABU4HUH3_9ACTN</name>
<dbReference type="PRINTS" id="PR00337">
    <property type="entry name" value="LEUILEVALBP"/>
</dbReference>
<reference evidence="7 8" key="2">
    <citation type="submission" date="2023-10" db="EMBL/GenBank/DDBJ databases">
        <authorList>
            <person name="Han X.F."/>
        </authorList>
    </citation>
    <scope>NUCLEOTIDE SEQUENCE [LARGE SCALE GENOMIC DNA]</scope>
    <source>
        <strain evidence="7 8">KCTC 39840</strain>
    </source>
</reference>
<keyword evidence="3 5" id="KW-0732">Signal</keyword>
<evidence type="ECO:0000256" key="5">
    <source>
        <dbReference type="SAM" id="SignalP"/>
    </source>
</evidence>
<organism evidence="7 8">
    <name type="scientific">Conexibacter stalactiti</name>
    <dbReference type="NCBI Taxonomy" id="1940611"/>
    <lineage>
        <taxon>Bacteria</taxon>
        <taxon>Bacillati</taxon>
        <taxon>Actinomycetota</taxon>
        <taxon>Thermoleophilia</taxon>
        <taxon>Solirubrobacterales</taxon>
        <taxon>Conexibacteraceae</taxon>
        <taxon>Conexibacter</taxon>
    </lineage>
</organism>
<dbReference type="Gene3D" id="3.40.50.2300">
    <property type="match status" value="2"/>
</dbReference>
<gene>
    <name evidence="7" type="ORF">R7226_21590</name>
</gene>
<dbReference type="Pfam" id="PF13458">
    <property type="entry name" value="Peripla_BP_6"/>
    <property type="match status" value="1"/>
</dbReference>
<dbReference type="InterPro" id="IPR051010">
    <property type="entry name" value="BCAA_transport"/>
</dbReference>
<protein>
    <submittedName>
        <fullName evidence="7">ABC transporter substrate-binding protein</fullName>
    </submittedName>
</protein>
<evidence type="ECO:0000256" key="3">
    <source>
        <dbReference type="ARBA" id="ARBA00022729"/>
    </source>
</evidence>
<evidence type="ECO:0000313" key="8">
    <source>
        <dbReference type="Proteomes" id="UP001284601"/>
    </source>
</evidence>
<dbReference type="PANTHER" id="PTHR30483">
    <property type="entry name" value="LEUCINE-SPECIFIC-BINDING PROTEIN"/>
    <property type="match status" value="1"/>
</dbReference>
<proteinExistence type="inferred from homology"/>
<dbReference type="EMBL" id="JAWSTH010000070">
    <property type="protein sequence ID" value="MDW5596956.1"/>
    <property type="molecule type" value="Genomic_DNA"/>
</dbReference>
<dbReference type="RefSeq" id="WP_318599392.1">
    <property type="nucleotide sequence ID" value="NZ_JAWSTH010000070.1"/>
</dbReference>
<dbReference type="PROSITE" id="PS51257">
    <property type="entry name" value="PROKAR_LIPOPROTEIN"/>
    <property type="match status" value="1"/>
</dbReference>
<dbReference type="CDD" id="cd06347">
    <property type="entry name" value="PBP1_ABC_LivK_ligand_binding-like"/>
    <property type="match status" value="1"/>
</dbReference>
<comment type="similarity">
    <text evidence="1">Belongs to the leucine-binding protein family.</text>
</comment>
<dbReference type="InterPro" id="IPR028082">
    <property type="entry name" value="Peripla_BP_I"/>
</dbReference>
<reference evidence="8" key="1">
    <citation type="submission" date="2023-07" db="EMBL/GenBank/DDBJ databases">
        <title>Conexibacter stalactiti sp. nov., isolated from stalactites in a lava cave and emended description of the genus Conexibacter.</title>
        <authorList>
            <person name="Lee S.D."/>
        </authorList>
    </citation>
    <scope>NUCLEOTIDE SEQUENCE [LARGE SCALE GENOMIC DNA]</scope>
    <source>
        <strain evidence="8">KCTC 39840</strain>
    </source>
</reference>
<dbReference type="Proteomes" id="UP001284601">
    <property type="component" value="Unassembled WGS sequence"/>
</dbReference>
<sequence>MKRTLIALVGAGALSLTVAACGSSDDEGGSTSAAAGTGTAAAATGGETVKVGYAAALSGFLAPYDTPFYNALKIAVADKNAEGGLAGRYRIELDVKDVKSEIPVAAQVAQELVDDGAQLLITPCDADPSVAAGQPAQTAQVPAISGCAGSPRLPASVGDYMFQNVFAINSQVVPLAEYAVRDEGYRTAFLLYSPDTRYTNDGPIHFGEVFSALGGEVVGRETYKFQGQEFGAQIAKIRAARPDVIMTSAYDPDLSAFLKQLRAAGVDTPVFGTDGADAPSLLRSAGAAANGLVFATHGMPVPEEPEVEAFAAEYREKTGNAPESAFVYAAPDLVAVLDAAVRSAGSLDGPALRDALDSLRAVRGTTGEITFAGMERSPLKPVTLVRVEDDRFVFVDQRIPEPELIPAPVEG</sequence>
<evidence type="ECO:0000256" key="4">
    <source>
        <dbReference type="ARBA" id="ARBA00022970"/>
    </source>
</evidence>
<evidence type="ECO:0000313" key="7">
    <source>
        <dbReference type="EMBL" id="MDW5596956.1"/>
    </source>
</evidence>
<feature type="signal peptide" evidence="5">
    <location>
        <begin position="1"/>
        <end position="20"/>
    </location>
</feature>